<dbReference type="SUPFAM" id="SSF103473">
    <property type="entry name" value="MFS general substrate transporter"/>
    <property type="match status" value="1"/>
</dbReference>
<proteinExistence type="inferred from homology"/>
<evidence type="ECO:0000256" key="3">
    <source>
        <dbReference type="ARBA" id="ARBA00022692"/>
    </source>
</evidence>
<evidence type="ECO:0000256" key="1">
    <source>
        <dbReference type="ARBA" id="ARBA00004141"/>
    </source>
</evidence>
<evidence type="ECO:0000256" key="6">
    <source>
        <dbReference type="SAM" id="MobiDB-lite"/>
    </source>
</evidence>
<dbReference type="Pfam" id="PF06140">
    <property type="entry name" value="Ifi-6-16"/>
    <property type="match status" value="1"/>
</dbReference>
<feature type="transmembrane region" description="Helical" evidence="7">
    <location>
        <begin position="236"/>
        <end position="258"/>
    </location>
</feature>
<dbReference type="AlphaFoldDB" id="A0A9N8EA65"/>
<evidence type="ECO:0000313" key="8">
    <source>
        <dbReference type="EMBL" id="CAB9516624.1"/>
    </source>
</evidence>
<feature type="compositionally biased region" description="Acidic residues" evidence="6">
    <location>
        <begin position="288"/>
        <end position="299"/>
    </location>
</feature>
<dbReference type="Gene3D" id="6.10.110.10">
    <property type="match status" value="1"/>
</dbReference>
<evidence type="ECO:0000256" key="5">
    <source>
        <dbReference type="ARBA" id="ARBA00023136"/>
    </source>
</evidence>
<dbReference type="InterPro" id="IPR036259">
    <property type="entry name" value="MFS_trans_sf"/>
</dbReference>
<dbReference type="InterPro" id="IPR038213">
    <property type="entry name" value="IFI6/IFI27-like_sf"/>
</dbReference>
<dbReference type="GO" id="GO:0031966">
    <property type="term" value="C:mitochondrial membrane"/>
    <property type="evidence" value="ECO:0007669"/>
    <property type="project" value="TreeGrafter"/>
</dbReference>
<evidence type="ECO:0000313" key="9">
    <source>
        <dbReference type="Proteomes" id="UP001153069"/>
    </source>
</evidence>
<feature type="compositionally biased region" description="Basic and acidic residues" evidence="6">
    <location>
        <begin position="267"/>
        <end position="276"/>
    </location>
</feature>
<reference evidence="8" key="1">
    <citation type="submission" date="2020-06" db="EMBL/GenBank/DDBJ databases">
        <authorList>
            <consortium name="Plant Systems Biology data submission"/>
        </authorList>
    </citation>
    <scope>NUCLEOTIDE SEQUENCE</scope>
    <source>
        <strain evidence="8">D6</strain>
    </source>
</reference>
<dbReference type="EMBL" id="CAICTM010000795">
    <property type="protein sequence ID" value="CAB9516624.1"/>
    <property type="molecule type" value="Genomic_DNA"/>
</dbReference>
<gene>
    <name evidence="8" type="ORF">SEMRO_796_G203680.1</name>
</gene>
<dbReference type="Proteomes" id="UP001153069">
    <property type="component" value="Unassembled WGS sequence"/>
</dbReference>
<comment type="caution">
    <text evidence="8">The sequence shown here is derived from an EMBL/GenBank/DDBJ whole genome shotgun (WGS) entry which is preliminary data.</text>
</comment>
<sequence length="427" mass="46620">MKVWEEDEVLEALMAARAATEESGPSTVSFLLLLARKYQRKHYEFVYYPAGTYERIEELFDATAVVLEDGTITSSDDGESDDAMVWIGHPSSDEEDDDDDDNNSPFESFYCGKAIFHTASGEPLMKLEGSPGWREALQQKYHALDAKSRAATETEEEQRKRNRTAAKAVAAAALGTGVATGGTSLAAGAMGYTASGIAANSVAATIMSAEAVASGGGVAAGGFTATMQTIGAVGVMASPVGVTLAAGGAIVGLGGYYWMHRRNRRRREEQKAKELAENGGQSNKMDEAASEEEEDEEEMNQYQPLCDDDTEHHHEENNKAVEFWVMVAAKRIDMEESEHCYDHAAWEEQVDADKAFQEVSSNTSAKALFDPHGVLYQVYADPADKDGWEMALRLHYTYLVEHDMIPTTREKHGEGATEDTPLLTPEE</sequence>
<feature type="region of interest" description="Disordered" evidence="6">
    <location>
        <begin position="267"/>
        <end position="311"/>
    </location>
</feature>
<feature type="compositionally biased region" description="Acidic residues" evidence="6">
    <location>
        <begin position="93"/>
        <end position="102"/>
    </location>
</feature>
<keyword evidence="3 7" id="KW-0812">Transmembrane</keyword>
<dbReference type="InterPro" id="IPR009311">
    <property type="entry name" value="IFI6/IFI27-like"/>
</dbReference>
<evidence type="ECO:0000256" key="4">
    <source>
        <dbReference type="ARBA" id="ARBA00022989"/>
    </source>
</evidence>
<dbReference type="PANTHER" id="PTHR16932">
    <property type="entry name" value="INTERFERON ALPHA-INDUCIBLE PROTEIN 27"/>
    <property type="match status" value="1"/>
</dbReference>
<protein>
    <submittedName>
        <fullName evidence="8">Interferon, alpha-inducible protein 27-like</fullName>
    </submittedName>
</protein>
<keyword evidence="9" id="KW-1185">Reference proteome</keyword>
<organism evidence="8 9">
    <name type="scientific">Seminavis robusta</name>
    <dbReference type="NCBI Taxonomy" id="568900"/>
    <lineage>
        <taxon>Eukaryota</taxon>
        <taxon>Sar</taxon>
        <taxon>Stramenopiles</taxon>
        <taxon>Ochrophyta</taxon>
        <taxon>Bacillariophyta</taxon>
        <taxon>Bacillariophyceae</taxon>
        <taxon>Bacillariophycidae</taxon>
        <taxon>Naviculales</taxon>
        <taxon>Naviculaceae</taxon>
        <taxon>Seminavis</taxon>
    </lineage>
</organism>
<evidence type="ECO:0000256" key="7">
    <source>
        <dbReference type="SAM" id="Phobius"/>
    </source>
</evidence>
<name>A0A9N8EA65_9STRA</name>
<keyword evidence="5 7" id="KW-0472">Membrane</keyword>
<keyword evidence="4 7" id="KW-1133">Transmembrane helix</keyword>
<comment type="subcellular location">
    <subcellularLocation>
        <location evidence="1">Membrane</location>
        <topology evidence="1">Multi-pass membrane protein</topology>
    </subcellularLocation>
</comment>
<evidence type="ECO:0000256" key="2">
    <source>
        <dbReference type="ARBA" id="ARBA00007262"/>
    </source>
</evidence>
<dbReference type="PANTHER" id="PTHR16932:SF25">
    <property type="entry name" value="INTERFERON ALPHA-INDUCIBLE PROTEIN 6"/>
    <property type="match status" value="1"/>
</dbReference>
<comment type="similarity">
    <text evidence="2">Belongs to the IFI6/IFI27 family.</text>
</comment>
<accession>A0A9N8EA65</accession>
<feature type="region of interest" description="Disordered" evidence="6">
    <location>
        <begin position="72"/>
        <end position="104"/>
    </location>
</feature>